<name>A0A6M8EYI5_9BACT</name>
<dbReference type="SUPFAM" id="SSF88723">
    <property type="entry name" value="PIN domain-like"/>
    <property type="match status" value="1"/>
</dbReference>
<dbReference type="EMBL" id="CP042652">
    <property type="protein sequence ID" value="QKE28154.1"/>
    <property type="molecule type" value="Genomic_DNA"/>
</dbReference>
<reference evidence="2 3" key="1">
    <citation type="submission" date="2019-08" db="EMBL/GenBank/DDBJ databases">
        <title>Complete genome sequence of Arcobacter acticola.</title>
        <authorList>
            <person name="Miller W."/>
        </authorList>
    </citation>
    <scope>NUCLEOTIDE SEQUENCE [LARGE SCALE GENOMIC DNA]</scope>
    <source>
        <strain evidence="2 3">KCTC 52212</strain>
    </source>
</reference>
<sequence length="140" mass="16238">MHNSKIYLDTNVVADIIDETRMNHTISLKLLKYLALNNCNIYISEDMLTTLYYILKDKKEILIFFKNLVFIDWNVSAFGLDVIKSATNLSLENSLDLEDVLQCLCAKQNGCEVLITNDNKFYDCGLEIYKTVEFLDKYDI</sequence>
<dbReference type="KEGG" id="paco:AACT_0962"/>
<dbReference type="Gene3D" id="3.40.50.1010">
    <property type="entry name" value="5'-nuclease"/>
    <property type="match status" value="1"/>
</dbReference>
<dbReference type="CDD" id="cd09854">
    <property type="entry name" value="PIN_VapC-like"/>
    <property type="match status" value="1"/>
</dbReference>
<evidence type="ECO:0000259" key="1">
    <source>
        <dbReference type="Pfam" id="PF01850"/>
    </source>
</evidence>
<dbReference type="Pfam" id="PF01850">
    <property type="entry name" value="PIN"/>
    <property type="match status" value="1"/>
</dbReference>
<dbReference type="Proteomes" id="UP000503483">
    <property type="component" value="Chromosome"/>
</dbReference>
<protein>
    <submittedName>
        <fullName evidence="2">PIN domain-containing protein</fullName>
    </submittedName>
</protein>
<dbReference type="InterPro" id="IPR002716">
    <property type="entry name" value="PIN_dom"/>
</dbReference>
<dbReference type="RefSeq" id="WP_172125482.1">
    <property type="nucleotide sequence ID" value="NZ_CP042652.1"/>
</dbReference>
<dbReference type="AlphaFoldDB" id="A0A6M8EYI5"/>
<organism evidence="2 3">
    <name type="scientific">Arcobacter acticola</name>
    <dbReference type="NCBI Taxonomy" id="1849015"/>
    <lineage>
        <taxon>Bacteria</taxon>
        <taxon>Pseudomonadati</taxon>
        <taxon>Campylobacterota</taxon>
        <taxon>Epsilonproteobacteria</taxon>
        <taxon>Campylobacterales</taxon>
        <taxon>Arcobacteraceae</taxon>
        <taxon>Arcobacter</taxon>
    </lineage>
</organism>
<evidence type="ECO:0000313" key="3">
    <source>
        <dbReference type="Proteomes" id="UP000503483"/>
    </source>
</evidence>
<keyword evidence="3" id="KW-1185">Reference proteome</keyword>
<accession>A0A6M8EYI5</accession>
<proteinExistence type="predicted"/>
<evidence type="ECO:0000313" key="2">
    <source>
        <dbReference type="EMBL" id="QKE28154.1"/>
    </source>
</evidence>
<gene>
    <name evidence="2" type="ORF">AACT_0962</name>
</gene>
<feature type="domain" description="PIN" evidence="1">
    <location>
        <begin position="6"/>
        <end position="123"/>
    </location>
</feature>
<dbReference type="InterPro" id="IPR029060">
    <property type="entry name" value="PIN-like_dom_sf"/>
</dbReference>